<comment type="function">
    <text evidence="9">Required for the export of mRNAs containing poly(A) tails from the nucleus into the cytoplasm. May be involved in the terminal step of the mRNA transport through the nuclear pore complex (NPC).</text>
</comment>
<evidence type="ECO:0000256" key="4">
    <source>
        <dbReference type="ARBA" id="ARBA00022816"/>
    </source>
</evidence>
<dbReference type="GO" id="GO:0005737">
    <property type="term" value="C:cytoplasm"/>
    <property type="evidence" value="ECO:0007669"/>
    <property type="project" value="TreeGrafter"/>
</dbReference>
<dbReference type="EMBL" id="JBBCAQ010000002">
    <property type="protein sequence ID" value="KAK7605451.1"/>
    <property type="molecule type" value="Genomic_DNA"/>
</dbReference>
<dbReference type="PANTHER" id="PTHR12960">
    <property type="entry name" value="GLE-1-RELATED"/>
    <property type="match status" value="1"/>
</dbReference>
<keyword evidence="15" id="KW-1185">Reference proteome</keyword>
<protein>
    <recommendedName>
        <fullName evidence="10">mRNA export factor GLE1</fullName>
    </recommendedName>
    <alternativeName>
        <fullName evidence="12">GLE1 RNA export mediator</fullName>
    </alternativeName>
    <alternativeName>
        <fullName evidence="11">Nucleoporin GLE1</fullName>
    </alternativeName>
</protein>
<comment type="caution">
    <text evidence="14">The sequence shown here is derived from an EMBL/GenBank/DDBJ whole genome shotgun (WGS) entry which is preliminary data.</text>
</comment>
<comment type="subcellular location">
    <subcellularLocation>
        <location evidence="1">Nucleus</location>
        <location evidence="1">Nuclear pore complex</location>
    </subcellularLocation>
</comment>
<dbReference type="GO" id="GO:0005543">
    <property type="term" value="F:phospholipid binding"/>
    <property type="evidence" value="ECO:0007669"/>
    <property type="project" value="TreeGrafter"/>
</dbReference>
<keyword evidence="3" id="KW-0813">Transport</keyword>
<gene>
    <name evidence="14" type="ORF">V9T40_007309</name>
</gene>
<evidence type="ECO:0000256" key="7">
    <source>
        <dbReference type="ARBA" id="ARBA00023132"/>
    </source>
</evidence>
<evidence type="ECO:0000256" key="8">
    <source>
        <dbReference type="ARBA" id="ARBA00023242"/>
    </source>
</evidence>
<dbReference type="InterPro" id="IPR012476">
    <property type="entry name" value="GLE1"/>
</dbReference>
<dbReference type="PANTHER" id="PTHR12960:SF0">
    <property type="entry name" value="MRNA EXPORT FACTOR GLE1"/>
    <property type="match status" value="1"/>
</dbReference>
<dbReference type="GO" id="GO:0031369">
    <property type="term" value="F:translation initiation factor binding"/>
    <property type="evidence" value="ECO:0007669"/>
    <property type="project" value="TreeGrafter"/>
</dbReference>
<dbReference type="Pfam" id="PF07817">
    <property type="entry name" value="GLE1"/>
    <property type="match status" value="1"/>
</dbReference>
<dbReference type="Proteomes" id="UP001367676">
    <property type="component" value="Unassembled WGS sequence"/>
</dbReference>
<dbReference type="InterPro" id="IPR038506">
    <property type="entry name" value="GLE1-like_sf"/>
</dbReference>
<feature type="coiled-coil region" evidence="13">
    <location>
        <begin position="255"/>
        <end position="282"/>
    </location>
</feature>
<dbReference type="GO" id="GO:0000822">
    <property type="term" value="F:inositol hexakisphosphate binding"/>
    <property type="evidence" value="ECO:0007669"/>
    <property type="project" value="TreeGrafter"/>
</dbReference>
<evidence type="ECO:0000256" key="6">
    <source>
        <dbReference type="ARBA" id="ARBA00023010"/>
    </source>
</evidence>
<evidence type="ECO:0000256" key="11">
    <source>
        <dbReference type="ARBA" id="ARBA00029983"/>
    </source>
</evidence>
<organism evidence="14 15">
    <name type="scientific">Parthenolecanium corni</name>
    <dbReference type="NCBI Taxonomy" id="536013"/>
    <lineage>
        <taxon>Eukaryota</taxon>
        <taxon>Metazoa</taxon>
        <taxon>Ecdysozoa</taxon>
        <taxon>Arthropoda</taxon>
        <taxon>Hexapoda</taxon>
        <taxon>Insecta</taxon>
        <taxon>Pterygota</taxon>
        <taxon>Neoptera</taxon>
        <taxon>Paraneoptera</taxon>
        <taxon>Hemiptera</taxon>
        <taxon>Sternorrhyncha</taxon>
        <taxon>Coccoidea</taxon>
        <taxon>Coccidae</taxon>
        <taxon>Parthenolecanium</taxon>
    </lineage>
</organism>
<evidence type="ECO:0000256" key="13">
    <source>
        <dbReference type="SAM" id="Coils"/>
    </source>
</evidence>
<reference evidence="14 15" key="1">
    <citation type="submission" date="2024-03" db="EMBL/GenBank/DDBJ databases">
        <title>Adaptation during the transition from Ophiocordyceps entomopathogen to insect associate is accompanied by gene loss and intensified selection.</title>
        <authorList>
            <person name="Ward C.M."/>
            <person name="Onetto C.A."/>
            <person name="Borneman A.R."/>
        </authorList>
    </citation>
    <scope>NUCLEOTIDE SEQUENCE [LARGE SCALE GENOMIC DNA]</scope>
    <source>
        <strain evidence="14">AWRI1</strain>
        <tissue evidence="14">Single Adult Female</tissue>
    </source>
</reference>
<dbReference type="AlphaFoldDB" id="A0AAN9YAN1"/>
<keyword evidence="13" id="KW-0175">Coiled coil</keyword>
<evidence type="ECO:0000256" key="10">
    <source>
        <dbReference type="ARBA" id="ARBA00026227"/>
    </source>
</evidence>
<name>A0AAN9YAN1_9HEMI</name>
<keyword evidence="4" id="KW-0509">mRNA transport</keyword>
<evidence type="ECO:0000313" key="15">
    <source>
        <dbReference type="Proteomes" id="UP001367676"/>
    </source>
</evidence>
<evidence type="ECO:0000313" key="14">
    <source>
        <dbReference type="EMBL" id="KAK7605451.1"/>
    </source>
</evidence>
<evidence type="ECO:0000256" key="1">
    <source>
        <dbReference type="ARBA" id="ARBA00004567"/>
    </source>
</evidence>
<evidence type="ECO:0000256" key="3">
    <source>
        <dbReference type="ARBA" id="ARBA00022448"/>
    </source>
</evidence>
<dbReference type="GO" id="GO:0044614">
    <property type="term" value="C:nuclear pore cytoplasmic filaments"/>
    <property type="evidence" value="ECO:0007669"/>
    <property type="project" value="TreeGrafter"/>
</dbReference>
<evidence type="ECO:0000256" key="2">
    <source>
        <dbReference type="ARBA" id="ARBA00011056"/>
    </source>
</evidence>
<dbReference type="GO" id="GO:0015031">
    <property type="term" value="P:protein transport"/>
    <property type="evidence" value="ECO:0007669"/>
    <property type="project" value="UniProtKB-KW"/>
</dbReference>
<keyword evidence="5" id="KW-0653">Protein transport</keyword>
<keyword evidence="6" id="KW-0811">Translocation</keyword>
<keyword evidence="7" id="KW-0906">Nuclear pore complex</keyword>
<dbReference type="Gene3D" id="1.25.40.510">
    <property type="entry name" value="GLE1-like"/>
    <property type="match status" value="1"/>
</dbReference>
<accession>A0AAN9YAN1</accession>
<evidence type="ECO:0000256" key="12">
    <source>
        <dbReference type="ARBA" id="ARBA00030897"/>
    </source>
</evidence>
<evidence type="ECO:0000256" key="5">
    <source>
        <dbReference type="ARBA" id="ARBA00022927"/>
    </source>
</evidence>
<comment type="similarity">
    <text evidence="2">Belongs to the GLE1 family.</text>
</comment>
<sequence>MMKTPTDYFDLAVKNTFVKTSRISCSLSSPSFISSNDELQNYDESNDGTVELFSRLNPDERSREVSYHPKVLEEWENLRKMNINDCINNRVQKMTKFEDELRNKMKANLLLNKEEMMIKDRLLWNINERCIKDDDLITSQKFSALLKRCSEQKLEERASLSSEKSTDFHNHDLDEKETLRRNEIIKIREDFAILQEKMRKDLELCKNCSKLPISAVTELKKVQEFTVALKNIFQKTEVNINDSDIETARMIVNCLSLLAENIRKIIDQINVLEEKAENVEISNDETHSSEPANEKFVGGKDESKRNVCDYVCRNSLDSYSKLMDDLGRVSNQVDQVLKNPSSKGFVRNSKIAINTAINTLSSLNAAHIRDKFHKISDILRGRHSFPASGVSDSAKDLHRLFLIDFLAKSIINQGEKLLIPSKPEDAFLLASVVIAIWNEFPDFGTVLLAHFMKRCPYIIPAYWPQFKGQSEKDFYLSRGYSYKLDGTIENQDSFLKRMTGMFMLYVAIIVSVPRKNQSHPHGLRHAWSWLAATINLDPRPDITAALLYVFLDLAGYKLCQYYRHQFWKIMHLINSEYIVRIDQVTSDDFRGPVSRLKEYVSRVIRDGRFIEPKGILPANYW</sequence>
<evidence type="ECO:0000256" key="9">
    <source>
        <dbReference type="ARBA" id="ARBA00024680"/>
    </source>
</evidence>
<dbReference type="GO" id="GO:0016973">
    <property type="term" value="P:poly(A)+ mRNA export from nucleus"/>
    <property type="evidence" value="ECO:0007669"/>
    <property type="project" value="InterPro"/>
</dbReference>
<proteinExistence type="inferred from homology"/>
<keyword evidence="8" id="KW-0539">Nucleus</keyword>